<dbReference type="InterPro" id="IPR051045">
    <property type="entry name" value="TonB-dependent_transducer"/>
</dbReference>
<dbReference type="PROSITE" id="PS52015">
    <property type="entry name" value="TONB_CTD"/>
    <property type="match status" value="1"/>
</dbReference>
<dbReference type="Proteomes" id="UP000772618">
    <property type="component" value="Unassembled WGS sequence"/>
</dbReference>
<keyword evidence="7" id="KW-0653">Protein transport</keyword>
<sequence length="285" mass="32077">MNKLLSLVILVIAGHVSAQQSPEIIAYYNKSWERTYSEHAEYYRVLVKEDPEGVFHVQDHYISGELEMEAICTGLFPQLVKEGKAVNYYKNGKVKTEGDYSNGQKQGLHKTYFENGQIESEIIYYIEDIAPSYQQYWTEAGQPLISNGAGLVTKTLEDQTTYLEIKDSKLLNAFSVDAQADTAYTVCEVAPEYPGGYEALAQDLVKNLKYPKSARMEDTEGTVYVQFVLDKKGQITNIKVLKGISADCDVAAMRAVSKLKPWASGRASNKFVRVRIVQPVRFKLI</sequence>
<evidence type="ECO:0000256" key="2">
    <source>
        <dbReference type="ARBA" id="ARBA00006555"/>
    </source>
</evidence>
<accession>A0ABS5VYN0</accession>
<dbReference type="InterPro" id="IPR011652">
    <property type="entry name" value="MORN_2"/>
</dbReference>
<evidence type="ECO:0000256" key="7">
    <source>
        <dbReference type="ARBA" id="ARBA00022927"/>
    </source>
</evidence>
<evidence type="ECO:0000256" key="9">
    <source>
        <dbReference type="ARBA" id="ARBA00023136"/>
    </source>
</evidence>
<comment type="subcellular location">
    <subcellularLocation>
        <location evidence="1">Cell inner membrane</location>
        <topology evidence="1">Single-pass membrane protein</topology>
        <orientation evidence="1">Periplasmic side</orientation>
    </subcellularLocation>
</comment>
<keyword evidence="3" id="KW-0813">Transport</keyword>
<dbReference type="InterPro" id="IPR037682">
    <property type="entry name" value="TonB_C"/>
</dbReference>
<evidence type="ECO:0000256" key="4">
    <source>
        <dbReference type="ARBA" id="ARBA00022475"/>
    </source>
</evidence>
<keyword evidence="8" id="KW-1133">Transmembrane helix</keyword>
<evidence type="ECO:0000313" key="11">
    <source>
        <dbReference type="EMBL" id="MBT1706517.1"/>
    </source>
</evidence>
<evidence type="ECO:0000259" key="10">
    <source>
        <dbReference type="PROSITE" id="PS52015"/>
    </source>
</evidence>
<organism evidence="11 12">
    <name type="scientific">Chryseosolibacter indicus</name>
    <dbReference type="NCBI Taxonomy" id="2782351"/>
    <lineage>
        <taxon>Bacteria</taxon>
        <taxon>Pseudomonadati</taxon>
        <taxon>Bacteroidota</taxon>
        <taxon>Cytophagia</taxon>
        <taxon>Cytophagales</taxon>
        <taxon>Chryseotaleaceae</taxon>
        <taxon>Chryseosolibacter</taxon>
    </lineage>
</organism>
<dbReference type="Pfam" id="PF03544">
    <property type="entry name" value="TonB_C"/>
    <property type="match status" value="1"/>
</dbReference>
<evidence type="ECO:0000256" key="5">
    <source>
        <dbReference type="ARBA" id="ARBA00022519"/>
    </source>
</evidence>
<name>A0ABS5VYN0_9BACT</name>
<evidence type="ECO:0000256" key="1">
    <source>
        <dbReference type="ARBA" id="ARBA00004383"/>
    </source>
</evidence>
<comment type="caution">
    <text evidence="11">The sequence shown here is derived from an EMBL/GenBank/DDBJ whole genome shotgun (WGS) entry which is preliminary data.</text>
</comment>
<protein>
    <submittedName>
        <fullName evidence="11">TonB family protein</fullName>
    </submittedName>
</protein>
<dbReference type="RefSeq" id="WP_254157920.1">
    <property type="nucleotide sequence ID" value="NZ_JAHESD010000132.1"/>
</dbReference>
<evidence type="ECO:0000313" key="12">
    <source>
        <dbReference type="Proteomes" id="UP000772618"/>
    </source>
</evidence>
<dbReference type="Gene3D" id="3.30.1150.10">
    <property type="match status" value="1"/>
</dbReference>
<dbReference type="SUPFAM" id="SSF82185">
    <property type="entry name" value="Histone H3 K4-specific methyltransferase SET7/9 N-terminal domain"/>
    <property type="match status" value="1"/>
</dbReference>
<dbReference type="PANTHER" id="PTHR33446:SF2">
    <property type="entry name" value="PROTEIN TONB"/>
    <property type="match status" value="1"/>
</dbReference>
<dbReference type="InterPro" id="IPR006260">
    <property type="entry name" value="TonB/TolA_C"/>
</dbReference>
<evidence type="ECO:0000256" key="8">
    <source>
        <dbReference type="ARBA" id="ARBA00022989"/>
    </source>
</evidence>
<dbReference type="NCBIfam" id="TIGR01352">
    <property type="entry name" value="tonB_Cterm"/>
    <property type="match status" value="1"/>
</dbReference>
<keyword evidence="5" id="KW-0997">Cell inner membrane</keyword>
<dbReference type="PANTHER" id="PTHR33446">
    <property type="entry name" value="PROTEIN TONB-RELATED"/>
    <property type="match status" value="1"/>
</dbReference>
<dbReference type="Gene3D" id="2.20.110.10">
    <property type="entry name" value="Histone H3 K4-specific methyltransferase SET7/9 N-terminal domain"/>
    <property type="match status" value="1"/>
</dbReference>
<evidence type="ECO:0000256" key="3">
    <source>
        <dbReference type="ARBA" id="ARBA00022448"/>
    </source>
</evidence>
<dbReference type="EMBL" id="JAHESD010000132">
    <property type="protein sequence ID" value="MBT1706517.1"/>
    <property type="molecule type" value="Genomic_DNA"/>
</dbReference>
<proteinExistence type="inferred from homology"/>
<reference evidence="11 12" key="1">
    <citation type="submission" date="2021-05" db="EMBL/GenBank/DDBJ databases">
        <title>A Polyphasic approach of four new species of the genus Ohtaekwangia: Ohtaekwangia histidinii sp. nov., Ohtaekwangia cretensis sp. nov., Ohtaekwangia indiensis sp. nov., Ohtaekwangia reichenbachii sp. nov. from diverse environment.</title>
        <authorList>
            <person name="Octaviana S."/>
        </authorList>
    </citation>
    <scope>NUCLEOTIDE SEQUENCE [LARGE SCALE GENOMIC DNA]</scope>
    <source>
        <strain evidence="11 12">PWU20</strain>
    </source>
</reference>
<gene>
    <name evidence="11" type="ORF">KK060_24805</name>
</gene>
<comment type="similarity">
    <text evidence="2">Belongs to the TonB family.</text>
</comment>
<dbReference type="SUPFAM" id="SSF74653">
    <property type="entry name" value="TolA/TonB C-terminal domain"/>
    <property type="match status" value="1"/>
</dbReference>
<keyword evidence="6" id="KW-0812">Transmembrane</keyword>
<keyword evidence="4" id="KW-1003">Cell membrane</keyword>
<feature type="domain" description="TonB C-terminal" evidence="10">
    <location>
        <begin position="195"/>
        <end position="285"/>
    </location>
</feature>
<keyword evidence="12" id="KW-1185">Reference proteome</keyword>
<evidence type="ECO:0000256" key="6">
    <source>
        <dbReference type="ARBA" id="ARBA00022692"/>
    </source>
</evidence>
<dbReference type="Pfam" id="PF07661">
    <property type="entry name" value="MORN_2"/>
    <property type="match status" value="2"/>
</dbReference>
<keyword evidence="9" id="KW-0472">Membrane</keyword>